<comment type="pathway">
    <text evidence="2">Plant hormone metabolism; auxin biosynthesis.</text>
</comment>
<keyword evidence="9" id="KW-0073">Auxin biosynthesis</keyword>
<evidence type="ECO:0000256" key="9">
    <source>
        <dbReference type="ARBA" id="ARBA00023070"/>
    </source>
</evidence>
<dbReference type="PIRSF" id="PIRSF000332">
    <property type="entry name" value="FMO"/>
    <property type="match status" value="1"/>
</dbReference>
<dbReference type="SUPFAM" id="SSF51735">
    <property type="entry name" value="NAD(P)-binding Rossmann-fold domains"/>
    <property type="match status" value="1"/>
</dbReference>
<evidence type="ECO:0000256" key="3">
    <source>
        <dbReference type="ARBA" id="ARBA00009183"/>
    </source>
</evidence>
<proteinExistence type="inferred from homology"/>
<evidence type="ECO:0000256" key="8">
    <source>
        <dbReference type="ARBA" id="ARBA00023033"/>
    </source>
</evidence>
<dbReference type="InterPro" id="IPR050982">
    <property type="entry name" value="Auxin_biosynth/cation_transpt"/>
</dbReference>
<dbReference type="PANTHER" id="PTHR43539:SF9">
    <property type="entry name" value="INDOLE-3-PYRUVATE MONOOXYGENASE YUCCA11-RELATED"/>
    <property type="match status" value="1"/>
</dbReference>
<organism evidence="12 13">
    <name type="scientific">Hibiscus sabdariffa</name>
    <name type="common">roselle</name>
    <dbReference type="NCBI Taxonomy" id="183260"/>
    <lineage>
        <taxon>Eukaryota</taxon>
        <taxon>Viridiplantae</taxon>
        <taxon>Streptophyta</taxon>
        <taxon>Embryophyta</taxon>
        <taxon>Tracheophyta</taxon>
        <taxon>Spermatophyta</taxon>
        <taxon>Magnoliopsida</taxon>
        <taxon>eudicotyledons</taxon>
        <taxon>Gunneridae</taxon>
        <taxon>Pentapetalae</taxon>
        <taxon>rosids</taxon>
        <taxon>malvids</taxon>
        <taxon>Malvales</taxon>
        <taxon>Malvaceae</taxon>
        <taxon>Malvoideae</taxon>
        <taxon>Hibiscus</taxon>
    </lineage>
</organism>
<accession>A0ABR2EAA5</accession>
<keyword evidence="8 11" id="KW-0503">Monooxygenase</keyword>
<dbReference type="InterPro" id="IPR020946">
    <property type="entry name" value="Flavin_mOase-like"/>
</dbReference>
<keyword evidence="5 11" id="KW-0274">FAD</keyword>
<evidence type="ECO:0000313" key="13">
    <source>
        <dbReference type="Proteomes" id="UP001472677"/>
    </source>
</evidence>
<evidence type="ECO:0000256" key="1">
    <source>
        <dbReference type="ARBA" id="ARBA00001974"/>
    </source>
</evidence>
<dbReference type="PRINTS" id="PR00368">
    <property type="entry name" value="FADPNR"/>
</dbReference>
<comment type="caution">
    <text evidence="12">The sequence shown here is derived from an EMBL/GenBank/DDBJ whole genome shotgun (WGS) entry which is preliminary data.</text>
</comment>
<dbReference type="EMBL" id="JBBPBM010000017">
    <property type="protein sequence ID" value="KAK8556485.1"/>
    <property type="molecule type" value="Genomic_DNA"/>
</dbReference>
<dbReference type="InterPro" id="IPR000960">
    <property type="entry name" value="Flavin_mOase"/>
</dbReference>
<comment type="cofactor">
    <cofactor evidence="1 11">
        <name>FAD</name>
        <dbReference type="ChEBI" id="CHEBI:57692"/>
    </cofactor>
</comment>
<dbReference type="InterPro" id="IPR036188">
    <property type="entry name" value="FAD/NAD-bd_sf"/>
</dbReference>
<evidence type="ECO:0000256" key="4">
    <source>
        <dbReference type="ARBA" id="ARBA00022630"/>
    </source>
</evidence>
<evidence type="ECO:0000256" key="11">
    <source>
        <dbReference type="RuleBase" id="RU361177"/>
    </source>
</evidence>
<reference evidence="12 13" key="1">
    <citation type="journal article" date="2024" name="G3 (Bethesda)">
        <title>Genome assembly of Hibiscus sabdariffa L. provides insights into metabolisms of medicinal natural products.</title>
        <authorList>
            <person name="Kim T."/>
        </authorList>
    </citation>
    <scope>NUCLEOTIDE SEQUENCE [LARGE SCALE GENOMIC DNA]</scope>
    <source>
        <strain evidence="12">TK-2024</strain>
        <tissue evidence="12">Old leaves</tissue>
    </source>
</reference>
<evidence type="ECO:0000256" key="10">
    <source>
        <dbReference type="ARBA" id="ARBA00047707"/>
    </source>
</evidence>
<evidence type="ECO:0000256" key="2">
    <source>
        <dbReference type="ARBA" id="ARBA00004814"/>
    </source>
</evidence>
<keyword evidence="6" id="KW-0521">NADP</keyword>
<dbReference type="Pfam" id="PF00743">
    <property type="entry name" value="FMO-like"/>
    <property type="match status" value="1"/>
</dbReference>
<keyword evidence="4 11" id="KW-0285">Flavoprotein</keyword>
<keyword evidence="13" id="KW-1185">Reference proteome</keyword>
<dbReference type="Gene3D" id="3.50.50.60">
    <property type="entry name" value="FAD/NAD(P)-binding domain"/>
    <property type="match status" value="1"/>
</dbReference>
<dbReference type="PRINTS" id="PR00469">
    <property type="entry name" value="PNDRDTASEII"/>
</dbReference>
<protein>
    <recommendedName>
        <fullName evidence="11">Flavin-containing monooxygenase</fullName>
        <ecNumber evidence="11">1.-.-.-</ecNumber>
    </recommendedName>
</protein>
<dbReference type="SUPFAM" id="SSF51905">
    <property type="entry name" value="FAD/NAD(P)-binding domain"/>
    <property type="match status" value="1"/>
</dbReference>
<dbReference type="EC" id="1.-.-.-" evidence="11"/>
<dbReference type="Proteomes" id="UP001472677">
    <property type="component" value="Unassembled WGS sequence"/>
</dbReference>
<name>A0ABR2EAA5_9ROSI</name>
<comment type="catalytic activity">
    <reaction evidence="10">
        <text>indole-3-pyruvate + NADPH + O2 + H(+) = (indol-3-yl)acetate + CO2 + NADP(+) + H2O</text>
        <dbReference type="Rhea" id="RHEA:34331"/>
        <dbReference type="ChEBI" id="CHEBI:15377"/>
        <dbReference type="ChEBI" id="CHEBI:15378"/>
        <dbReference type="ChEBI" id="CHEBI:15379"/>
        <dbReference type="ChEBI" id="CHEBI:16526"/>
        <dbReference type="ChEBI" id="CHEBI:17640"/>
        <dbReference type="ChEBI" id="CHEBI:30854"/>
        <dbReference type="ChEBI" id="CHEBI:57783"/>
        <dbReference type="ChEBI" id="CHEBI:58349"/>
        <dbReference type="EC" id="1.14.13.168"/>
    </reaction>
</comment>
<comment type="similarity">
    <text evidence="3 11">Belongs to the FMO family.</text>
</comment>
<keyword evidence="7 11" id="KW-0560">Oxidoreductase</keyword>
<evidence type="ECO:0000256" key="6">
    <source>
        <dbReference type="ARBA" id="ARBA00022857"/>
    </source>
</evidence>
<dbReference type="InterPro" id="IPR036291">
    <property type="entry name" value="NAD(P)-bd_dom_sf"/>
</dbReference>
<sequence>MEEIMVVIVGAGPAGLATSACLNRLSIPNIVLEREDCYASLWKKRSYDRLKLHLAKQFCRLPYMDFPSDAPTYVPKNGFIEYLDNYVSHFGITPRYLRSVESAVYDLDAGKWRIMVTNMMVSDMTKFEVYVSSFLVVATGENSEGMIPDVDGLESYGGECIHSSQYGNGRKYRGKEVLVVGCGNSGMEIAYDLWNWGANTSIVIRNPVHVLTKEMVKMAMTMLKYLPVKVVDKITVAISKLKYGKLSKYGIRRPREGPFHLKALTGRSAVIDVGTVSKIKAGEIKVLPRMKYMEDKEVVFANGESARFDAIIFATGYKSTVRNWLKGSYESFDEKGMPTKSSPDHWKGKNGIYNVGFSRGGLQGISSDAQNIARDIFMVASAALGFNN</sequence>
<dbReference type="PANTHER" id="PTHR43539">
    <property type="entry name" value="FLAVIN-BINDING MONOOXYGENASE-LIKE PROTEIN (AFU_ORTHOLOGUE AFUA_4G09220)"/>
    <property type="match status" value="1"/>
</dbReference>
<evidence type="ECO:0000313" key="12">
    <source>
        <dbReference type="EMBL" id="KAK8556485.1"/>
    </source>
</evidence>
<evidence type="ECO:0000256" key="5">
    <source>
        <dbReference type="ARBA" id="ARBA00022827"/>
    </source>
</evidence>
<evidence type="ECO:0000256" key="7">
    <source>
        <dbReference type="ARBA" id="ARBA00023002"/>
    </source>
</evidence>
<gene>
    <name evidence="12" type="ORF">V6N12_002886</name>
</gene>